<reference evidence="2 3" key="1">
    <citation type="submission" date="2018-12" db="EMBL/GenBank/DDBJ databases">
        <authorList>
            <consortium name="Pathogen Informatics"/>
        </authorList>
    </citation>
    <scope>NUCLEOTIDE SEQUENCE [LARGE SCALE GENOMIC DNA]</scope>
    <source>
        <strain evidence="2 3">NCTC10437</strain>
    </source>
</reference>
<evidence type="ECO:0000313" key="2">
    <source>
        <dbReference type="EMBL" id="VEG55975.1"/>
    </source>
</evidence>
<name>A0A3S4VUV4_MYCAU</name>
<protein>
    <submittedName>
        <fullName evidence="2">LppI</fullName>
    </submittedName>
</protein>
<dbReference type="Proteomes" id="UP000279306">
    <property type="component" value="Chromosome"/>
</dbReference>
<evidence type="ECO:0000256" key="1">
    <source>
        <dbReference type="SAM" id="MobiDB-lite"/>
    </source>
</evidence>
<dbReference type="PROSITE" id="PS51257">
    <property type="entry name" value="PROKAR_LIPOPROTEIN"/>
    <property type="match status" value="1"/>
</dbReference>
<dbReference type="OrthoDB" id="4539803at2"/>
<dbReference type="EMBL" id="LR134356">
    <property type="protein sequence ID" value="VEG55975.1"/>
    <property type="molecule type" value="Genomic_DNA"/>
</dbReference>
<gene>
    <name evidence="2" type="ORF">NCTC10437_03282</name>
</gene>
<dbReference type="RefSeq" id="WP_048631623.1">
    <property type="nucleotide sequence ID" value="NZ_CVQQ01000004.1"/>
</dbReference>
<organism evidence="2 3">
    <name type="scientific">Mycolicibacterium aurum</name>
    <name type="common">Mycobacterium aurum</name>
    <dbReference type="NCBI Taxonomy" id="1791"/>
    <lineage>
        <taxon>Bacteria</taxon>
        <taxon>Bacillati</taxon>
        <taxon>Actinomycetota</taxon>
        <taxon>Actinomycetes</taxon>
        <taxon>Mycobacteriales</taxon>
        <taxon>Mycobacteriaceae</taxon>
        <taxon>Mycolicibacterium</taxon>
    </lineage>
</organism>
<feature type="compositionally biased region" description="Low complexity" evidence="1">
    <location>
        <begin position="26"/>
        <end position="40"/>
    </location>
</feature>
<accession>A0A3S4VUV4</accession>
<dbReference type="AlphaFoldDB" id="A0A3S4VUV4"/>
<sequence>MRIAGVIALSVLVAACSQSVGGEAEPSGPTGSPAVPSSSAPSPPPSTSQNQSGAPATGASIDEVITWIEAGTPADPAVYHVAFRDGVTTRLGDDFAFVAPSGAPHSLTQCITGGSADTEALTCLLDLTAPPPPPAQAEGMWKPGWIEFSGTDVSVGALRGDPGPFLNGTGTELAAGQALTFGDNRCRSEASGLYCVNYAHRSAVRMAADGVAAYGCLVAVPPPPESALRFSC</sequence>
<dbReference type="KEGG" id="mauu:NCTC10437_03282"/>
<proteinExistence type="predicted"/>
<keyword evidence="3" id="KW-1185">Reference proteome</keyword>
<dbReference type="STRING" id="1791.GCA_001049355_01676"/>
<feature type="region of interest" description="Disordered" evidence="1">
    <location>
        <begin position="20"/>
        <end position="57"/>
    </location>
</feature>
<evidence type="ECO:0000313" key="3">
    <source>
        <dbReference type="Proteomes" id="UP000279306"/>
    </source>
</evidence>